<feature type="domain" description="Purine catabolism PurC-like" evidence="1">
    <location>
        <begin position="5"/>
        <end position="108"/>
    </location>
</feature>
<name>A0ABU8U0D1_9ACTN</name>
<evidence type="ECO:0000313" key="2">
    <source>
        <dbReference type="EMBL" id="MEJ8641341.1"/>
    </source>
</evidence>
<protein>
    <submittedName>
        <fullName evidence="2">PucR family transcriptional regulator ligand-binding domain-containing protein</fullName>
    </submittedName>
</protein>
<evidence type="ECO:0000313" key="3">
    <source>
        <dbReference type="Proteomes" id="UP001382904"/>
    </source>
</evidence>
<evidence type="ECO:0000259" key="1">
    <source>
        <dbReference type="Pfam" id="PF07905"/>
    </source>
</evidence>
<dbReference type="InterPro" id="IPR012914">
    <property type="entry name" value="PucR_dom"/>
</dbReference>
<reference evidence="2 3" key="1">
    <citation type="submission" date="2024-03" db="EMBL/GenBank/DDBJ databases">
        <title>Novel Streptomyces species of biotechnological and ecological value are a feature of Machair soil.</title>
        <authorList>
            <person name="Prole J.R."/>
            <person name="Goodfellow M."/>
            <person name="Allenby N."/>
            <person name="Ward A.C."/>
        </authorList>
    </citation>
    <scope>NUCLEOTIDE SEQUENCE [LARGE SCALE GENOMIC DNA]</scope>
    <source>
        <strain evidence="2 3">MS1.HAVA.3</strain>
    </source>
</reference>
<dbReference type="EMBL" id="JBBKAM010000002">
    <property type="protein sequence ID" value="MEJ8641341.1"/>
    <property type="molecule type" value="Genomic_DNA"/>
</dbReference>
<proteinExistence type="predicted"/>
<dbReference type="Proteomes" id="UP001382904">
    <property type="component" value="Unassembled WGS sequence"/>
</dbReference>
<organism evidence="2 3">
    <name type="scientific">Streptomyces caledonius</name>
    <dbReference type="NCBI Taxonomy" id="3134107"/>
    <lineage>
        <taxon>Bacteria</taxon>
        <taxon>Bacillati</taxon>
        <taxon>Actinomycetota</taxon>
        <taxon>Actinomycetes</taxon>
        <taxon>Kitasatosporales</taxon>
        <taxon>Streptomycetaceae</taxon>
        <taxon>Streptomyces</taxon>
    </lineage>
</organism>
<sequence>MHVLDLLQLDSLGLSLLWGEETLLGQEVVGVTATDLEEPGRFLGPGELVLSGLVWWSEGDAVKADRFVTALAEAGATALLAGEETHGRVPDELVAACRAHRVPIVAVPPGPASGR</sequence>
<comment type="caution">
    <text evidence="2">The sequence shown here is derived from an EMBL/GenBank/DDBJ whole genome shotgun (WGS) entry which is preliminary data.</text>
</comment>
<gene>
    <name evidence="2" type="ORF">WKI68_07355</name>
</gene>
<keyword evidence="3" id="KW-1185">Reference proteome</keyword>
<accession>A0ABU8U0D1</accession>
<dbReference type="Pfam" id="PF07905">
    <property type="entry name" value="PucR"/>
    <property type="match status" value="1"/>
</dbReference>